<dbReference type="OrthoDB" id="1925573at2759"/>
<dbReference type="InterPro" id="IPR007021">
    <property type="entry name" value="DUF659"/>
</dbReference>
<feature type="region of interest" description="Disordered" evidence="1">
    <location>
        <begin position="1"/>
        <end position="58"/>
    </location>
</feature>
<organism evidence="3 4">
    <name type="scientific">Chara braunii</name>
    <name type="common">Braun's stonewort</name>
    <dbReference type="NCBI Taxonomy" id="69332"/>
    <lineage>
        <taxon>Eukaryota</taxon>
        <taxon>Viridiplantae</taxon>
        <taxon>Streptophyta</taxon>
        <taxon>Charophyceae</taxon>
        <taxon>Charales</taxon>
        <taxon>Characeae</taxon>
        <taxon>Chara</taxon>
    </lineage>
</organism>
<evidence type="ECO:0000313" key="3">
    <source>
        <dbReference type="EMBL" id="GBG83943.1"/>
    </source>
</evidence>
<accession>A0A388LP02</accession>
<dbReference type="AlphaFoldDB" id="A0A388LP02"/>
<feature type="compositionally biased region" description="Low complexity" evidence="1">
    <location>
        <begin position="14"/>
        <end position="30"/>
    </location>
</feature>
<comment type="caution">
    <text evidence="3">The sequence shown here is derived from an EMBL/GenBank/DDBJ whole genome shotgun (WGS) entry which is preliminary data.</text>
</comment>
<proteinExistence type="predicted"/>
<gene>
    <name evidence="3" type="ORF">CBR_g37815</name>
</gene>
<dbReference type="Gramene" id="GBG83943">
    <property type="protein sequence ID" value="GBG83943"/>
    <property type="gene ID" value="CBR_g37815"/>
</dbReference>
<keyword evidence="4" id="KW-1185">Reference proteome</keyword>
<feature type="domain" description="DUF659" evidence="2">
    <location>
        <begin position="262"/>
        <end position="348"/>
    </location>
</feature>
<evidence type="ECO:0000256" key="1">
    <source>
        <dbReference type="SAM" id="MobiDB-lite"/>
    </source>
</evidence>
<reference evidence="3 4" key="1">
    <citation type="journal article" date="2018" name="Cell">
        <title>The Chara Genome: Secondary Complexity and Implications for Plant Terrestrialization.</title>
        <authorList>
            <person name="Nishiyama T."/>
            <person name="Sakayama H."/>
            <person name="Vries J.D."/>
            <person name="Buschmann H."/>
            <person name="Saint-Marcoux D."/>
            <person name="Ullrich K.K."/>
            <person name="Haas F.B."/>
            <person name="Vanderstraeten L."/>
            <person name="Becker D."/>
            <person name="Lang D."/>
            <person name="Vosolsobe S."/>
            <person name="Rombauts S."/>
            <person name="Wilhelmsson P.K.I."/>
            <person name="Janitza P."/>
            <person name="Kern R."/>
            <person name="Heyl A."/>
            <person name="Rumpler F."/>
            <person name="Villalobos L.I.A.C."/>
            <person name="Clay J.M."/>
            <person name="Skokan R."/>
            <person name="Toyoda A."/>
            <person name="Suzuki Y."/>
            <person name="Kagoshima H."/>
            <person name="Schijlen E."/>
            <person name="Tajeshwar N."/>
            <person name="Catarino B."/>
            <person name="Hetherington A.J."/>
            <person name="Saltykova A."/>
            <person name="Bonnot C."/>
            <person name="Breuninger H."/>
            <person name="Symeonidi A."/>
            <person name="Radhakrishnan G.V."/>
            <person name="Van Nieuwerburgh F."/>
            <person name="Deforce D."/>
            <person name="Chang C."/>
            <person name="Karol K.G."/>
            <person name="Hedrich R."/>
            <person name="Ulvskov P."/>
            <person name="Glockner G."/>
            <person name="Delwiche C.F."/>
            <person name="Petrasek J."/>
            <person name="Van de Peer Y."/>
            <person name="Friml J."/>
            <person name="Beilby M."/>
            <person name="Dolan L."/>
            <person name="Kohara Y."/>
            <person name="Sugano S."/>
            <person name="Fujiyama A."/>
            <person name="Delaux P.-M."/>
            <person name="Quint M."/>
            <person name="TheiBen G."/>
            <person name="Hagemann M."/>
            <person name="Harholt J."/>
            <person name="Dunand C."/>
            <person name="Zachgo S."/>
            <person name="Langdale J."/>
            <person name="Maumus F."/>
            <person name="Straeten D.V.D."/>
            <person name="Gould S.B."/>
            <person name="Rensing S.A."/>
        </authorList>
    </citation>
    <scope>NUCLEOTIDE SEQUENCE [LARGE SCALE GENOMIC DNA]</scope>
    <source>
        <strain evidence="3 4">S276</strain>
    </source>
</reference>
<dbReference type="Proteomes" id="UP000265515">
    <property type="component" value="Unassembled WGS sequence"/>
</dbReference>
<evidence type="ECO:0000313" key="4">
    <source>
        <dbReference type="Proteomes" id="UP000265515"/>
    </source>
</evidence>
<sequence length="365" mass="39440">MAMTGDDAERGSRGRATAAAKAKGPAVPVVDKPESSTRRTTSALATSVGGGKEPTPGTDASLFLGKSEAAHVALRKKNKVWIWCEKGQEVPTSKGRGEYWVRSRLCSTIWRGSASKAAEHFLKPMKLCALRAGEIVHILVVGGAKVQPNDKNTEYLLRNYKGGEAESDVHRGYASCGAEGLEDPQTDEPQPPPVAGWTVADIANMLADALDEVVEGGGAAEDGGEAMFRVGIAFNFLNMDTTQTLHVVYLEVANSRPKVKLPSYNYMRTVMLDIIYMKIQKEVNPMTSCWDLIGCTFITDGSIDRKNRPVMNFLASGEQGAVLATTVTMSGRKKNAVALAKLWEQVMRKNVADASQYGMQSHCPV</sequence>
<evidence type="ECO:0000259" key="2">
    <source>
        <dbReference type="Pfam" id="PF04937"/>
    </source>
</evidence>
<name>A0A388LP02_CHABU</name>
<dbReference type="Pfam" id="PF04937">
    <property type="entry name" value="DUF659"/>
    <property type="match status" value="1"/>
</dbReference>
<dbReference type="EMBL" id="BFEA01000458">
    <property type="protein sequence ID" value="GBG83943.1"/>
    <property type="molecule type" value="Genomic_DNA"/>
</dbReference>
<protein>
    <recommendedName>
        <fullName evidence="2">DUF659 domain-containing protein</fullName>
    </recommendedName>
</protein>
<feature type="compositionally biased region" description="Low complexity" evidence="1">
    <location>
        <begin position="38"/>
        <end position="47"/>
    </location>
</feature>